<accession>A0A4W5PWU9</accession>
<reference evidence="2" key="3">
    <citation type="submission" date="2025-09" db="UniProtKB">
        <authorList>
            <consortium name="Ensembl"/>
        </authorList>
    </citation>
    <scope>IDENTIFICATION</scope>
</reference>
<keyword evidence="1" id="KW-0812">Transmembrane</keyword>
<dbReference type="Ensembl" id="ENSHHUT00000068317.1">
    <property type="protein sequence ID" value="ENSHHUP00000066085.1"/>
    <property type="gene ID" value="ENSHHUG00000038983.1"/>
</dbReference>
<dbReference type="Proteomes" id="UP000314982">
    <property type="component" value="Unassembled WGS sequence"/>
</dbReference>
<reference evidence="2" key="2">
    <citation type="submission" date="2025-08" db="UniProtKB">
        <authorList>
            <consortium name="Ensembl"/>
        </authorList>
    </citation>
    <scope>IDENTIFICATION</scope>
</reference>
<name>A0A4W5PWU9_9TELE</name>
<sequence length="322" mass="37008">MYRPVTQHIAYSNFPVNYTVLSSSSVFSQEENKDLPRHVLRNSPKEAFQTLFFVLLVNCLCISYSLHFNLVYTEYNYSIHLGLTTSMGMLKKIKTEFLLCESGKKDAVEFLGQIEKIVSKHRDSKIPLAKPKSYELRIGGLEDTVHAGDGEQLEVWKDCYLPERMEMVVIGALDDFRCSAAGWQLVLLLCEDGNVYAYEFEVLHLVATSLKDLFKSGAEFPGLEKFRFGECFEELTEEEMEEEMQCVEIKKINDVHIQFRRRLEIEMLEDLNAISQSESTIQPNKVMKSQVVPDFQGLLWPHCKPSRNLTCQMPLVGLDHVL</sequence>
<dbReference type="AlphaFoldDB" id="A0A4W5PWU9"/>
<keyword evidence="3" id="KW-1185">Reference proteome</keyword>
<proteinExistence type="predicted"/>
<organism evidence="2 3">
    <name type="scientific">Hucho hucho</name>
    <name type="common">huchen</name>
    <dbReference type="NCBI Taxonomy" id="62062"/>
    <lineage>
        <taxon>Eukaryota</taxon>
        <taxon>Metazoa</taxon>
        <taxon>Chordata</taxon>
        <taxon>Craniata</taxon>
        <taxon>Vertebrata</taxon>
        <taxon>Euteleostomi</taxon>
        <taxon>Actinopterygii</taxon>
        <taxon>Neopterygii</taxon>
        <taxon>Teleostei</taxon>
        <taxon>Protacanthopterygii</taxon>
        <taxon>Salmoniformes</taxon>
        <taxon>Salmonidae</taxon>
        <taxon>Salmoninae</taxon>
        <taxon>Hucho</taxon>
    </lineage>
</organism>
<evidence type="ECO:0000256" key="1">
    <source>
        <dbReference type="SAM" id="Phobius"/>
    </source>
</evidence>
<keyword evidence="1" id="KW-0472">Membrane</keyword>
<evidence type="ECO:0000313" key="3">
    <source>
        <dbReference type="Proteomes" id="UP000314982"/>
    </source>
</evidence>
<dbReference type="Pfam" id="PF02393">
    <property type="entry name" value="US22"/>
    <property type="match status" value="1"/>
</dbReference>
<dbReference type="GeneTree" id="ENSGT00390000001663"/>
<reference evidence="3" key="1">
    <citation type="submission" date="2018-06" db="EMBL/GenBank/DDBJ databases">
        <title>Genome assembly of Danube salmon.</title>
        <authorList>
            <person name="Macqueen D.J."/>
            <person name="Gundappa M.K."/>
        </authorList>
    </citation>
    <scope>NUCLEOTIDE SEQUENCE [LARGE SCALE GENOMIC DNA]</scope>
</reference>
<feature type="transmembrane region" description="Helical" evidence="1">
    <location>
        <begin position="47"/>
        <end position="66"/>
    </location>
</feature>
<protein>
    <submittedName>
        <fullName evidence="2">Uncharacterized protein</fullName>
    </submittedName>
</protein>
<keyword evidence="1" id="KW-1133">Transmembrane helix</keyword>
<dbReference type="InterPro" id="IPR003360">
    <property type="entry name" value="US22-like"/>
</dbReference>
<evidence type="ECO:0000313" key="2">
    <source>
        <dbReference type="Ensembl" id="ENSHHUP00000066085.1"/>
    </source>
</evidence>